<dbReference type="Pfam" id="PF10948">
    <property type="entry name" value="DUF2635"/>
    <property type="match status" value="1"/>
</dbReference>
<feature type="region of interest" description="Disordered" evidence="1">
    <location>
        <begin position="44"/>
        <end position="77"/>
    </location>
</feature>
<name>A0A2L1UPI2_9GAMM</name>
<proteinExistence type="predicted"/>
<reference evidence="3" key="1">
    <citation type="submission" date="2017-01" db="EMBL/GenBank/DDBJ databases">
        <title>Genome sequence of Rouxiella sp. ERMR1:05.</title>
        <authorList>
            <person name="Kumar R."/>
            <person name="Singh D."/>
            <person name="Kumar S."/>
        </authorList>
    </citation>
    <scope>NUCLEOTIDE SEQUENCE [LARGE SCALE GENOMIC DNA]</scope>
    <source>
        <strain evidence="3">ERMR1:05</strain>
    </source>
</reference>
<dbReference type="Proteomes" id="UP000239197">
    <property type="component" value="Chromosome"/>
</dbReference>
<organism evidence="2 3">
    <name type="scientific">Rahnella sikkimica</name>
    <dbReference type="NCBI Taxonomy" id="1805933"/>
    <lineage>
        <taxon>Bacteria</taxon>
        <taxon>Pseudomonadati</taxon>
        <taxon>Pseudomonadota</taxon>
        <taxon>Gammaproteobacteria</taxon>
        <taxon>Enterobacterales</taxon>
        <taxon>Yersiniaceae</taxon>
        <taxon>Rahnella</taxon>
    </lineage>
</organism>
<evidence type="ECO:0000313" key="2">
    <source>
        <dbReference type="EMBL" id="AVF34843.1"/>
    </source>
</evidence>
<gene>
    <name evidence="2" type="ORF">BV494_07805</name>
</gene>
<dbReference type="AlphaFoldDB" id="A0A2L1UPI2"/>
<dbReference type="InterPro" id="IPR024400">
    <property type="entry name" value="DUF2635"/>
</dbReference>
<protein>
    <recommendedName>
        <fullName evidence="4">DUF2635 domain-containing protein</fullName>
    </recommendedName>
</protein>
<dbReference type="RefSeq" id="WP_104922360.1">
    <property type="nucleotide sequence ID" value="NZ_CP019062.1"/>
</dbReference>
<evidence type="ECO:0000256" key="1">
    <source>
        <dbReference type="SAM" id="MobiDB-lite"/>
    </source>
</evidence>
<feature type="compositionally biased region" description="Low complexity" evidence="1">
    <location>
        <begin position="51"/>
        <end position="77"/>
    </location>
</feature>
<sequence length="77" mass="8344">MFVKPTAGRTVRDPVKSTLLPEEGTEVPESTFWNRRLRDGDVVKTDAAQQTKAASKVTDTTTDSDKTTATTDTGSAR</sequence>
<dbReference type="KEGG" id="rox:BV494_07805"/>
<keyword evidence="3" id="KW-1185">Reference proteome</keyword>
<evidence type="ECO:0008006" key="4">
    <source>
        <dbReference type="Google" id="ProtNLM"/>
    </source>
</evidence>
<dbReference type="EMBL" id="CP019062">
    <property type="protein sequence ID" value="AVF34843.1"/>
    <property type="molecule type" value="Genomic_DNA"/>
</dbReference>
<evidence type="ECO:0000313" key="3">
    <source>
        <dbReference type="Proteomes" id="UP000239197"/>
    </source>
</evidence>
<dbReference type="OrthoDB" id="8689507at2"/>
<accession>A0A2L1UPI2</accession>